<proteinExistence type="predicted"/>
<evidence type="ECO:0000313" key="2">
    <source>
        <dbReference type="Proteomes" id="UP000187455"/>
    </source>
</evidence>
<protein>
    <submittedName>
        <fullName evidence="1">Uncharacterized protein</fullName>
    </submittedName>
</protein>
<keyword evidence="2" id="KW-1185">Reference proteome</keyword>
<comment type="caution">
    <text evidence="1">The sequence shown here is derived from an EMBL/GenBank/DDBJ whole genome shotgun (WGS) entry which is preliminary data.</text>
</comment>
<accession>A0A1R0GWL3</accession>
<gene>
    <name evidence="1" type="ORF">AYI68_g4606</name>
</gene>
<dbReference type="AlphaFoldDB" id="A0A1R0GWL3"/>
<evidence type="ECO:0000313" key="1">
    <source>
        <dbReference type="EMBL" id="OLY81290.1"/>
    </source>
</evidence>
<feature type="non-terminal residue" evidence="1">
    <location>
        <position position="43"/>
    </location>
</feature>
<reference evidence="1 2" key="1">
    <citation type="journal article" date="2016" name="Mol. Biol. Evol.">
        <title>Genome-Wide Survey of Gut Fungi (Harpellales) Reveals the First Horizontally Transferred Ubiquitin Gene from a Mosquito Host.</title>
        <authorList>
            <person name="Wang Y."/>
            <person name="White M.M."/>
            <person name="Kvist S."/>
            <person name="Moncalvo J.M."/>
        </authorList>
    </citation>
    <scope>NUCLEOTIDE SEQUENCE [LARGE SCALE GENOMIC DNA]</scope>
    <source>
        <strain evidence="1 2">ALG-7-W6</strain>
    </source>
</reference>
<dbReference type="EMBL" id="LSSL01002607">
    <property type="protein sequence ID" value="OLY81290.1"/>
    <property type="molecule type" value="Genomic_DNA"/>
</dbReference>
<organism evidence="1 2">
    <name type="scientific">Smittium mucronatum</name>
    <dbReference type="NCBI Taxonomy" id="133383"/>
    <lineage>
        <taxon>Eukaryota</taxon>
        <taxon>Fungi</taxon>
        <taxon>Fungi incertae sedis</taxon>
        <taxon>Zoopagomycota</taxon>
        <taxon>Kickxellomycotina</taxon>
        <taxon>Harpellomycetes</taxon>
        <taxon>Harpellales</taxon>
        <taxon>Legeriomycetaceae</taxon>
        <taxon>Smittium</taxon>
    </lineage>
</organism>
<sequence length="43" mass="4929">MYSFKNSNDAAILWIKMGILSQTFRTKESDQLKSQASRTESES</sequence>
<name>A0A1R0GWL3_9FUNG</name>
<dbReference type="Proteomes" id="UP000187455">
    <property type="component" value="Unassembled WGS sequence"/>
</dbReference>